<reference evidence="9 10" key="1">
    <citation type="submission" date="2016-07" db="EMBL/GenBank/DDBJ databases">
        <title>Pervasive Adenine N6-methylation of Active Genes in Fungi.</title>
        <authorList>
            <consortium name="DOE Joint Genome Institute"/>
            <person name="Mondo S.J."/>
            <person name="Dannebaum R.O."/>
            <person name="Kuo R.C."/>
            <person name="Labutti K."/>
            <person name="Haridas S."/>
            <person name="Kuo A."/>
            <person name="Salamov A."/>
            <person name="Ahrendt S.R."/>
            <person name="Lipzen A."/>
            <person name="Sullivan W."/>
            <person name="Andreopoulos W.B."/>
            <person name="Clum A."/>
            <person name="Lindquist E."/>
            <person name="Daum C."/>
            <person name="Ramamoorthy G.K."/>
            <person name="Gryganskyi A."/>
            <person name="Culley D."/>
            <person name="Magnuson J.K."/>
            <person name="James T.Y."/>
            <person name="O'Malley M.A."/>
            <person name="Stajich J.E."/>
            <person name="Spatafora J.W."/>
            <person name="Visel A."/>
            <person name="Grigoriev I.V."/>
        </authorList>
    </citation>
    <scope>NUCLEOTIDE SEQUENCE [LARGE SCALE GENOMIC DNA]</scope>
    <source>
        <strain evidence="9 10">NRRL 2496</strain>
    </source>
</reference>
<dbReference type="PANTHER" id="PTHR24291">
    <property type="entry name" value="CYTOCHROME P450 FAMILY 4"/>
    <property type="match status" value="1"/>
</dbReference>
<evidence type="ECO:0000256" key="2">
    <source>
        <dbReference type="ARBA" id="ARBA00022617"/>
    </source>
</evidence>
<dbReference type="GO" id="GO:0016705">
    <property type="term" value="F:oxidoreductase activity, acting on paired donors, with incorporation or reduction of molecular oxygen"/>
    <property type="evidence" value="ECO:0007669"/>
    <property type="project" value="InterPro"/>
</dbReference>
<evidence type="ECO:0000256" key="1">
    <source>
        <dbReference type="ARBA" id="ARBA00010617"/>
    </source>
</evidence>
<organism evidence="9 10">
    <name type="scientific">Syncephalastrum racemosum</name>
    <name type="common">Filamentous fungus</name>
    <dbReference type="NCBI Taxonomy" id="13706"/>
    <lineage>
        <taxon>Eukaryota</taxon>
        <taxon>Fungi</taxon>
        <taxon>Fungi incertae sedis</taxon>
        <taxon>Mucoromycota</taxon>
        <taxon>Mucoromycotina</taxon>
        <taxon>Mucoromycetes</taxon>
        <taxon>Mucorales</taxon>
        <taxon>Syncephalastraceae</taxon>
        <taxon>Syncephalastrum</taxon>
    </lineage>
</organism>
<evidence type="ECO:0000256" key="4">
    <source>
        <dbReference type="ARBA" id="ARBA00023002"/>
    </source>
</evidence>
<dbReference type="InterPro" id="IPR002401">
    <property type="entry name" value="Cyt_P450_E_grp-I"/>
</dbReference>
<evidence type="ECO:0000313" key="9">
    <source>
        <dbReference type="EMBL" id="ORY94873.1"/>
    </source>
</evidence>
<dbReference type="Gene3D" id="1.10.630.10">
    <property type="entry name" value="Cytochrome P450"/>
    <property type="match status" value="1"/>
</dbReference>
<evidence type="ECO:0000313" key="10">
    <source>
        <dbReference type="Proteomes" id="UP000242180"/>
    </source>
</evidence>
<sequence>MTELFPKDFEDRRRSTRGTLIGRYMIGPNILFENGHNWKRHRKVANPAFHRSMPVELFGRLTHKLFRVMDGLDADNIEFQNLTIRWTLDAIGLAGFDFDFDAITSADSEWVRKYDSFNYEMFDPFFALMPWVERNFLWLFPQRKRIHQDLTDFLDMLDKVIENKRLAIAEGKTNTVIKENEKDLLTLMIESENETGVLSNEELKSDLCIFFLAGHDTTANALAFAAYYLAVNPDIQQKAREEAIRVFGDAPEDILPNLEQVKDLPYINQIMKETLRINPPAPNITIRRTTQDVEVNGVIIPKDHRVALDIYELQHNPKVWRNPDVFDPERFAPGGEAEQLSGQGMAWLPFSNGSRQCIGMAFSLAEQRVMLPMLLRKYEWSLPADSPHKDGIITTGRGIISPVDLKLSFKKRY</sequence>
<dbReference type="OMA" id="MEQRELT"/>
<keyword evidence="10" id="KW-1185">Reference proteome</keyword>
<dbReference type="EMBL" id="MCGN01000007">
    <property type="protein sequence ID" value="ORY94873.1"/>
    <property type="molecule type" value="Genomic_DNA"/>
</dbReference>
<dbReference type="InterPro" id="IPR036396">
    <property type="entry name" value="Cyt_P450_sf"/>
</dbReference>
<evidence type="ECO:0000256" key="3">
    <source>
        <dbReference type="ARBA" id="ARBA00022723"/>
    </source>
</evidence>
<dbReference type="SUPFAM" id="SSF48264">
    <property type="entry name" value="Cytochrome P450"/>
    <property type="match status" value="1"/>
</dbReference>
<dbReference type="GO" id="GO:0020037">
    <property type="term" value="F:heme binding"/>
    <property type="evidence" value="ECO:0007669"/>
    <property type="project" value="InterPro"/>
</dbReference>
<dbReference type="PRINTS" id="PR00463">
    <property type="entry name" value="EP450I"/>
</dbReference>
<dbReference type="Proteomes" id="UP000242180">
    <property type="component" value="Unassembled WGS sequence"/>
</dbReference>
<keyword evidence="5 7" id="KW-0408">Iron</keyword>
<dbReference type="AlphaFoldDB" id="A0A1X2H8I7"/>
<dbReference type="InterPro" id="IPR017972">
    <property type="entry name" value="Cyt_P450_CS"/>
</dbReference>
<protein>
    <submittedName>
        <fullName evidence="9">Cytochrome P-450 cyp509A1</fullName>
    </submittedName>
</protein>
<dbReference type="InParanoid" id="A0A1X2H8I7"/>
<comment type="caution">
    <text evidence="9">The sequence shown here is derived from an EMBL/GenBank/DDBJ whole genome shotgun (WGS) entry which is preliminary data.</text>
</comment>
<keyword evidence="4 8" id="KW-0560">Oxidoreductase</keyword>
<keyword evidence="3 7" id="KW-0479">Metal-binding</keyword>
<evidence type="ECO:0000256" key="7">
    <source>
        <dbReference type="PIRSR" id="PIRSR602401-1"/>
    </source>
</evidence>
<dbReference type="GO" id="GO:0004497">
    <property type="term" value="F:monooxygenase activity"/>
    <property type="evidence" value="ECO:0007669"/>
    <property type="project" value="UniProtKB-KW"/>
</dbReference>
<evidence type="ECO:0000256" key="6">
    <source>
        <dbReference type="ARBA" id="ARBA00023033"/>
    </source>
</evidence>
<dbReference type="STRING" id="13706.A0A1X2H8I7"/>
<dbReference type="PROSITE" id="PS00086">
    <property type="entry name" value="CYTOCHROME_P450"/>
    <property type="match status" value="1"/>
</dbReference>
<name>A0A1X2H8I7_SYNRA</name>
<proteinExistence type="inferred from homology"/>
<dbReference type="InterPro" id="IPR050196">
    <property type="entry name" value="Cytochrome_P450_Monoox"/>
</dbReference>
<dbReference type="GO" id="GO:0005506">
    <property type="term" value="F:iron ion binding"/>
    <property type="evidence" value="ECO:0007669"/>
    <property type="project" value="InterPro"/>
</dbReference>
<evidence type="ECO:0000256" key="8">
    <source>
        <dbReference type="RuleBase" id="RU000461"/>
    </source>
</evidence>
<dbReference type="Pfam" id="PF00067">
    <property type="entry name" value="p450"/>
    <property type="match status" value="1"/>
</dbReference>
<evidence type="ECO:0000256" key="5">
    <source>
        <dbReference type="ARBA" id="ARBA00023004"/>
    </source>
</evidence>
<comment type="cofactor">
    <cofactor evidence="7">
        <name>heme</name>
        <dbReference type="ChEBI" id="CHEBI:30413"/>
    </cofactor>
</comment>
<keyword evidence="6 8" id="KW-0503">Monooxygenase</keyword>
<comment type="similarity">
    <text evidence="1 8">Belongs to the cytochrome P450 family.</text>
</comment>
<dbReference type="OrthoDB" id="1470350at2759"/>
<feature type="binding site" description="axial binding residue" evidence="7">
    <location>
        <position position="357"/>
    </location>
    <ligand>
        <name>heme</name>
        <dbReference type="ChEBI" id="CHEBI:30413"/>
    </ligand>
    <ligandPart>
        <name>Fe</name>
        <dbReference type="ChEBI" id="CHEBI:18248"/>
    </ligandPart>
</feature>
<dbReference type="PRINTS" id="PR00385">
    <property type="entry name" value="P450"/>
</dbReference>
<keyword evidence="2 7" id="KW-0349">Heme</keyword>
<gene>
    <name evidence="9" type="ORF">BCR43DRAFT_531890</name>
</gene>
<dbReference type="PANTHER" id="PTHR24291:SF50">
    <property type="entry name" value="BIFUNCTIONAL ALBAFLAVENONE MONOOXYGENASE_TERPENE SYNTHASE"/>
    <property type="match status" value="1"/>
</dbReference>
<dbReference type="InterPro" id="IPR001128">
    <property type="entry name" value="Cyt_P450"/>
</dbReference>
<accession>A0A1X2H8I7</accession>